<organism evidence="2 3">
    <name type="scientific">Crotalus adamanteus</name>
    <name type="common">Eastern diamondback rattlesnake</name>
    <dbReference type="NCBI Taxonomy" id="8729"/>
    <lineage>
        <taxon>Eukaryota</taxon>
        <taxon>Metazoa</taxon>
        <taxon>Chordata</taxon>
        <taxon>Craniata</taxon>
        <taxon>Vertebrata</taxon>
        <taxon>Euteleostomi</taxon>
        <taxon>Lepidosauria</taxon>
        <taxon>Squamata</taxon>
        <taxon>Bifurcata</taxon>
        <taxon>Unidentata</taxon>
        <taxon>Episquamata</taxon>
        <taxon>Toxicofera</taxon>
        <taxon>Serpentes</taxon>
        <taxon>Colubroidea</taxon>
        <taxon>Viperidae</taxon>
        <taxon>Crotalinae</taxon>
        <taxon>Crotalus</taxon>
    </lineage>
</organism>
<dbReference type="PANTHER" id="PTHR33560">
    <property type="entry name" value="PROTEIN FAM227B"/>
    <property type="match status" value="1"/>
</dbReference>
<dbReference type="AlphaFoldDB" id="A0AAW1AW03"/>
<dbReference type="PANTHER" id="PTHR33560:SF2">
    <property type="entry name" value="PROTEIN FAM227B"/>
    <property type="match status" value="1"/>
</dbReference>
<gene>
    <name evidence="2" type="ORF">NXF25_015654</name>
</gene>
<name>A0AAW1AW03_CROAD</name>
<dbReference type="Pfam" id="PF14922">
    <property type="entry name" value="FWWh"/>
    <property type="match status" value="1"/>
</dbReference>
<accession>A0AAW1AW03</accession>
<comment type="similarity">
    <text evidence="1">Belongs to the FAM227 family.</text>
</comment>
<comment type="caution">
    <text evidence="2">The sequence shown here is derived from an EMBL/GenBank/DDBJ whole genome shotgun (WGS) entry which is preliminary data.</text>
</comment>
<keyword evidence="3" id="KW-1185">Reference proteome</keyword>
<sequence>MEKAWLEIVELPGTFDEFLACFNLFPTEAPQESRNKELEMYPDCLSQAIYITFCEAFPQSCHRFDDQFKDELMDLIFQWIRERTTGAD</sequence>
<evidence type="ECO:0000256" key="1">
    <source>
        <dbReference type="ARBA" id="ARBA00008666"/>
    </source>
</evidence>
<evidence type="ECO:0000313" key="3">
    <source>
        <dbReference type="Proteomes" id="UP001474421"/>
    </source>
</evidence>
<evidence type="ECO:0000313" key="2">
    <source>
        <dbReference type="EMBL" id="KAK9393991.1"/>
    </source>
</evidence>
<dbReference type="Proteomes" id="UP001474421">
    <property type="component" value="Unassembled WGS sequence"/>
</dbReference>
<dbReference type="EMBL" id="JAOTOJ010000012">
    <property type="protein sequence ID" value="KAK9393991.1"/>
    <property type="molecule type" value="Genomic_DNA"/>
</dbReference>
<dbReference type="InterPro" id="IPR029417">
    <property type="entry name" value="FAM227"/>
</dbReference>
<proteinExistence type="inferred from homology"/>
<protein>
    <submittedName>
        <fullName evidence="2">Uncharacterized protein</fullName>
    </submittedName>
</protein>
<reference evidence="2 3" key="1">
    <citation type="journal article" date="2024" name="Proc. Natl. Acad. Sci. U.S.A.">
        <title>The genetic regulatory architecture and epigenomic basis for age-related changes in rattlesnake venom.</title>
        <authorList>
            <person name="Hogan M.P."/>
            <person name="Holding M.L."/>
            <person name="Nystrom G.S."/>
            <person name="Colston T.J."/>
            <person name="Bartlett D.A."/>
            <person name="Mason A.J."/>
            <person name="Ellsworth S.A."/>
            <person name="Rautsaw R.M."/>
            <person name="Lawrence K.C."/>
            <person name="Strickland J.L."/>
            <person name="He B."/>
            <person name="Fraser P."/>
            <person name="Margres M.J."/>
            <person name="Gilbert D.M."/>
            <person name="Gibbs H.L."/>
            <person name="Parkinson C.L."/>
            <person name="Rokyta D.R."/>
        </authorList>
    </citation>
    <scope>NUCLEOTIDE SEQUENCE [LARGE SCALE GENOMIC DNA]</scope>
    <source>
        <strain evidence="2">DRR0105</strain>
    </source>
</reference>